<feature type="domain" description="Methyltransferase" evidence="1">
    <location>
        <begin position="298"/>
        <end position="443"/>
    </location>
</feature>
<dbReference type="Proteomes" id="UP000678499">
    <property type="component" value="Unassembled WGS sequence"/>
</dbReference>
<dbReference type="InterPro" id="IPR025714">
    <property type="entry name" value="Methyltranfer_dom"/>
</dbReference>
<name>A0A7R9BKL4_9CRUS</name>
<dbReference type="CDD" id="cd06661">
    <property type="entry name" value="GGCT_like"/>
    <property type="match status" value="1"/>
</dbReference>
<dbReference type="SUPFAM" id="SSF110857">
    <property type="entry name" value="Gamma-glutamyl cyclotransferase-like"/>
    <property type="match status" value="1"/>
</dbReference>
<dbReference type="Pfam" id="PF13772">
    <property type="entry name" value="AIG2_2"/>
    <property type="match status" value="1"/>
</dbReference>
<evidence type="ECO:0000259" key="1">
    <source>
        <dbReference type="Pfam" id="PF13679"/>
    </source>
</evidence>
<dbReference type="AlphaFoldDB" id="A0A7R9BKL4"/>
<evidence type="ECO:0000313" key="2">
    <source>
        <dbReference type="EMBL" id="CAD7275555.1"/>
    </source>
</evidence>
<reference evidence="2" key="1">
    <citation type="submission" date="2020-11" db="EMBL/GenBank/DDBJ databases">
        <authorList>
            <person name="Tran Van P."/>
        </authorList>
    </citation>
    <scope>NUCLEOTIDE SEQUENCE</scope>
</reference>
<sequence length="612" mass="69465">MQPVCEKRRSPSWVVRSSCVQLSCGMSATPIREKACLYFAYGSNLLTARLRIGCPSAVKVDIAQLKDFRLDFNYFSRRWQGAAATIVGDRNSRVWGIVWKISQDDLAHLDEQEGVKKAIYRRFRVEVRNGSSFYSCWTYQLVRPLEDDRRPSTVYKSVIISGALENELPEDYVAQLRSISDNGYDGPVEEFFTEDHWGKVPEDWRQFLEAAEVDTVRNVIANSLIERSEDPNWNMEMPETLANFFVTCGNSSLPRNAVANLRDVDEIFSEVQPTEDNWICGTQLMTVSGGCRRHVKPKKQHEISRMAKVVSVVAKTTHSSVTDLGSGLGHLARILCNEYSLDVLGIEEQPRFTEQARIFDLESQSLGKEGEVSKLPEHVTFSVKPWTSGRSMLKEVGKENLRSTLCGLHTCGDLGPAVLRMFAETQEIVGLCSVACCYMKLSATGDFVGFPMCKRLSSENFSLSYEAKELACHALESFVNGKLVSGYERLKIHCYRAMLEKLLIQHDGQLKRIGVRGVKNAHLMDFSEYAHCAILKLDTINAEELNQLIHLNSDWLDAAAKNWKRVLLFYLLRLCIAPVIETVLLLDRMMFLFEQGDDLSKFFLRNHLIPRH</sequence>
<dbReference type="PANTHER" id="PTHR12496:SF2">
    <property type="entry name" value="METHYLTRANSFERASE-LIKE PROTEIN 25B"/>
    <property type="match status" value="1"/>
</dbReference>
<dbReference type="OrthoDB" id="5875367at2759"/>
<dbReference type="EMBL" id="CAJPEX010000438">
    <property type="protein sequence ID" value="CAG0915707.1"/>
    <property type="molecule type" value="Genomic_DNA"/>
</dbReference>
<protein>
    <recommendedName>
        <fullName evidence="1">Methyltransferase domain-containing protein</fullName>
    </recommendedName>
</protein>
<dbReference type="EMBL" id="OA882475">
    <property type="protein sequence ID" value="CAD7275555.1"/>
    <property type="molecule type" value="Genomic_DNA"/>
</dbReference>
<evidence type="ECO:0000313" key="3">
    <source>
        <dbReference type="Proteomes" id="UP000678499"/>
    </source>
</evidence>
<accession>A0A7R9BKL4</accession>
<dbReference type="Pfam" id="PF13679">
    <property type="entry name" value="Methyltransf_32"/>
    <property type="match status" value="1"/>
</dbReference>
<proteinExistence type="predicted"/>
<dbReference type="InterPro" id="IPR052220">
    <property type="entry name" value="METTL25"/>
</dbReference>
<dbReference type="Gene3D" id="3.10.490.10">
    <property type="entry name" value="Gamma-glutamyl cyclotransferase-like"/>
    <property type="match status" value="1"/>
</dbReference>
<organism evidence="2">
    <name type="scientific">Notodromas monacha</name>
    <dbReference type="NCBI Taxonomy" id="399045"/>
    <lineage>
        <taxon>Eukaryota</taxon>
        <taxon>Metazoa</taxon>
        <taxon>Ecdysozoa</taxon>
        <taxon>Arthropoda</taxon>
        <taxon>Crustacea</taxon>
        <taxon>Oligostraca</taxon>
        <taxon>Ostracoda</taxon>
        <taxon>Podocopa</taxon>
        <taxon>Podocopida</taxon>
        <taxon>Cypridocopina</taxon>
        <taxon>Cypridoidea</taxon>
        <taxon>Cyprididae</taxon>
        <taxon>Notodromas</taxon>
    </lineage>
</organism>
<dbReference type="InterPro" id="IPR013024">
    <property type="entry name" value="GGCT-like"/>
</dbReference>
<gene>
    <name evidence="2" type="ORF">NMOB1V02_LOCUS3347</name>
</gene>
<keyword evidence="3" id="KW-1185">Reference proteome</keyword>
<dbReference type="InterPro" id="IPR036568">
    <property type="entry name" value="GGCT-like_sf"/>
</dbReference>
<dbReference type="PANTHER" id="PTHR12496">
    <property type="entry name" value="CGI-41 METHYLTRANSFERASE"/>
    <property type="match status" value="1"/>
</dbReference>